<dbReference type="SUPFAM" id="SSF52833">
    <property type="entry name" value="Thioredoxin-like"/>
    <property type="match status" value="1"/>
</dbReference>
<accession>A0A078AMP5</accession>
<reference evidence="8 9" key="1">
    <citation type="submission" date="2014-06" db="EMBL/GenBank/DDBJ databases">
        <authorList>
            <person name="Swart Estienne"/>
        </authorList>
    </citation>
    <scope>NUCLEOTIDE SEQUENCE [LARGE SCALE GENOMIC DNA]</scope>
    <source>
        <strain evidence="8 9">130c</strain>
    </source>
</reference>
<name>A0A078AMP5_STYLE</name>
<dbReference type="PRINTS" id="PR00421">
    <property type="entry name" value="THIOREDOXIN"/>
</dbReference>
<evidence type="ECO:0000256" key="5">
    <source>
        <dbReference type="ARBA" id="ARBA00045246"/>
    </source>
</evidence>
<evidence type="ECO:0000259" key="7">
    <source>
        <dbReference type="PROSITE" id="PS51352"/>
    </source>
</evidence>
<evidence type="ECO:0000256" key="6">
    <source>
        <dbReference type="SAM" id="Phobius"/>
    </source>
</evidence>
<dbReference type="GO" id="GO:0005789">
    <property type="term" value="C:endoplasmic reticulum membrane"/>
    <property type="evidence" value="ECO:0007669"/>
    <property type="project" value="UniProtKB-SubCell"/>
</dbReference>
<dbReference type="InParanoid" id="A0A078AMP5"/>
<evidence type="ECO:0000256" key="1">
    <source>
        <dbReference type="ARBA" id="ARBA00004389"/>
    </source>
</evidence>
<dbReference type="InterPro" id="IPR013766">
    <property type="entry name" value="Thioredoxin_domain"/>
</dbReference>
<evidence type="ECO:0000256" key="4">
    <source>
        <dbReference type="ARBA" id="ARBA00023136"/>
    </source>
</evidence>
<evidence type="ECO:0000313" key="8">
    <source>
        <dbReference type="EMBL" id="CDW82652.1"/>
    </source>
</evidence>
<organism evidence="8 9">
    <name type="scientific">Stylonychia lemnae</name>
    <name type="common">Ciliate</name>
    <dbReference type="NCBI Taxonomy" id="5949"/>
    <lineage>
        <taxon>Eukaryota</taxon>
        <taxon>Sar</taxon>
        <taxon>Alveolata</taxon>
        <taxon>Ciliophora</taxon>
        <taxon>Intramacronucleata</taxon>
        <taxon>Spirotrichea</taxon>
        <taxon>Stichotrichia</taxon>
        <taxon>Sporadotrichida</taxon>
        <taxon>Oxytrichidae</taxon>
        <taxon>Stylonychinae</taxon>
        <taxon>Stylonychia</taxon>
    </lineage>
</organism>
<dbReference type="Pfam" id="PF00085">
    <property type="entry name" value="Thioredoxin"/>
    <property type="match status" value="1"/>
</dbReference>
<protein>
    <submittedName>
        <fullName evidence="8">Thioredoxin family protein</fullName>
    </submittedName>
</protein>
<keyword evidence="3 6" id="KW-1133">Transmembrane helix</keyword>
<feature type="transmembrane region" description="Helical" evidence="6">
    <location>
        <begin position="179"/>
        <end position="202"/>
    </location>
</feature>
<dbReference type="InterPro" id="IPR036249">
    <property type="entry name" value="Thioredoxin-like_sf"/>
</dbReference>
<dbReference type="FunCoup" id="A0A078AMP5">
    <property type="interactions" value="61"/>
</dbReference>
<dbReference type="InterPro" id="IPR052250">
    <property type="entry name" value="PDI_TMX3"/>
</dbReference>
<keyword evidence="2 6" id="KW-0812">Transmembrane</keyword>
<evidence type="ECO:0000256" key="3">
    <source>
        <dbReference type="ARBA" id="ARBA00022989"/>
    </source>
</evidence>
<dbReference type="PANTHER" id="PTHR46426:SF1">
    <property type="entry name" value="PROTEIN DISULFIDE-ISOMERASE TMX3"/>
    <property type="match status" value="1"/>
</dbReference>
<dbReference type="Proteomes" id="UP000039865">
    <property type="component" value="Unassembled WGS sequence"/>
</dbReference>
<feature type="domain" description="Thioredoxin" evidence="7">
    <location>
        <begin position="15"/>
        <end position="131"/>
    </location>
</feature>
<dbReference type="OrthoDB" id="72053at2759"/>
<evidence type="ECO:0000256" key="2">
    <source>
        <dbReference type="ARBA" id="ARBA00022692"/>
    </source>
</evidence>
<dbReference type="PROSITE" id="PS00194">
    <property type="entry name" value="THIOREDOXIN_1"/>
    <property type="match status" value="1"/>
</dbReference>
<keyword evidence="9" id="KW-1185">Reference proteome</keyword>
<sequence length="227" mass="25985">MGVHASEEEGGELHQSDRSKKLDAALFEELVMDPKTNRLINGPWMIKFYAPWCGHCKRLAPIWDDFADRYGDQINVATIDCDRSEASSVCSQFDVSGYPTVLLLKGRFFYKYRGDRSVEALGAFALDGQYEDAEKEDLPRKMEGFELYQKQFQKFINQLSRSVIIMFDKIGFGGLPHGVMYGIAASTFIIPIVLMCWVICCMKDDYVDVEEKKEEKKPSSSRREKID</sequence>
<dbReference type="EMBL" id="CCKQ01011109">
    <property type="protein sequence ID" value="CDW82652.1"/>
    <property type="molecule type" value="Genomic_DNA"/>
</dbReference>
<gene>
    <name evidence="8" type="primary">Contig2842.g3050</name>
    <name evidence="8" type="ORF">STYLEM_11685</name>
</gene>
<dbReference type="InterPro" id="IPR017937">
    <property type="entry name" value="Thioredoxin_CS"/>
</dbReference>
<dbReference type="Gene3D" id="3.40.30.10">
    <property type="entry name" value="Glutaredoxin"/>
    <property type="match status" value="1"/>
</dbReference>
<proteinExistence type="predicted"/>
<dbReference type="PROSITE" id="PS51352">
    <property type="entry name" value="THIOREDOXIN_2"/>
    <property type="match status" value="1"/>
</dbReference>
<evidence type="ECO:0000313" key="9">
    <source>
        <dbReference type="Proteomes" id="UP000039865"/>
    </source>
</evidence>
<dbReference type="CDD" id="cd02961">
    <property type="entry name" value="PDI_a_family"/>
    <property type="match status" value="1"/>
</dbReference>
<dbReference type="AlphaFoldDB" id="A0A078AMP5"/>
<comment type="subcellular location">
    <subcellularLocation>
        <location evidence="1">Endoplasmic reticulum membrane</location>
        <topology evidence="1">Single-pass membrane protein</topology>
    </subcellularLocation>
</comment>
<keyword evidence="4 6" id="KW-0472">Membrane</keyword>
<dbReference type="PANTHER" id="PTHR46426">
    <property type="entry name" value="PROTEIN DISULFIDE-ISOMERASE TMX3"/>
    <property type="match status" value="1"/>
</dbReference>
<comment type="function">
    <text evidence="5">Probable disulfide isomerase, which participates in the folding of proteins containing disulfide bonds. May act as a dithiol oxidase. Acts as a regulator of endoplasmic reticulum-mitochondria contact sites via its ability to regulate redox signals.</text>
</comment>